<reference evidence="7" key="3">
    <citation type="submission" date="2019-08" db="EMBL/GenBank/DDBJ databases">
        <authorList>
            <consortium name="Photinus pyralis genome working group"/>
            <person name="Fallon T.R."/>
            <person name="Sander Lower S.E."/>
            <person name="Weng J.-K."/>
        </authorList>
    </citation>
    <scope>NUCLEOTIDE SEQUENCE</scope>
    <source>
        <strain evidence="7">1611_PpyrPB1</strain>
        <tissue evidence="7">Whole body</tissue>
    </source>
</reference>
<dbReference type="EMBL" id="VVIM01000009">
    <property type="protein sequence ID" value="KAB0794184.1"/>
    <property type="molecule type" value="Genomic_DNA"/>
</dbReference>
<dbReference type="OrthoDB" id="74807at2759"/>
<dbReference type="PROSITE" id="PS51083">
    <property type="entry name" value="ZF_HIT"/>
    <property type="match status" value="1"/>
</dbReference>
<dbReference type="PANTHER" id="PTHR13093">
    <property type="entry name" value="ZINC FINGER HIT DOMAIN CONTAINING PROTEIN 1"/>
    <property type="match status" value="1"/>
</dbReference>
<evidence type="ECO:0000256" key="2">
    <source>
        <dbReference type="ARBA" id="ARBA00022771"/>
    </source>
</evidence>
<evidence type="ECO:0000313" key="8">
    <source>
        <dbReference type="Proteomes" id="UP000327044"/>
    </source>
</evidence>
<proteinExistence type="predicted"/>
<evidence type="ECO:0000256" key="3">
    <source>
        <dbReference type="ARBA" id="ARBA00022833"/>
    </source>
</evidence>
<keyword evidence="1" id="KW-0479">Metal-binding</keyword>
<dbReference type="FunCoup" id="A0A1Y1MG43">
    <property type="interactions" value="865"/>
</dbReference>
<organism evidence="6">
    <name type="scientific">Photinus pyralis</name>
    <name type="common">Common eastern firefly</name>
    <name type="synonym">Lampyris pyralis</name>
    <dbReference type="NCBI Taxonomy" id="7054"/>
    <lineage>
        <taxon>Eukaryota</taxon>
        <taxon>Metazoa</taxon>
        <taxon>Ecdysozoa</taxon>
        <taxon>Arthropoda</taxon>
        <taxon>Hexapoda</taxon>
        <taxon>Insecta</taxon>
        <taxon>Pterygota</taxon>
        <taxon>Neoptera</taxon>
        <taxon>Endopterygota</taxon>
        <taxon>Coleoptera</taxon>
        <taxon>Polyphaga</taxon>
        <taxon>Elateriformia</taxon>
        <taxon>Elateroidea</taxon>
        <taxon>Lampyridae</taxon>
        <taxon>Lampyrinae</taxon>
        <taxon>Photinus</taxon>
    </lineage>
</organism>
<dbReference type="CDD" id="cd21437">
    <property type="entry name" value="zf-HIT_ZNHIT1_like"/>
    <property type="match status" value="1"/>
</dbReference>
<evidence type="ECO:0000259" key="5">
    <source>
        <dbReference type="PROSITE" id="PS51083"/>
    </source>
</evidence>
<protein>
    <recommendedName>
        <fullName evidence="5">HIT-type domain-containing protein</fullName>
    </recommendedName>
</protein>
<dbReference type="GO" id="GO:0005634">
    <property type="term" value="C:nucleus"/>
    <property type="evidence" value="ECO:0007669"/>
    <property type="project" value="UniProtKB-ARBA"/>
</dbReference>
<reference evidence="7 8" key="2">
    <citation type="journal article" date="2018" name="Elife">
        <title>Firefly genomes illuminate parallel origins of bioluminescence in beetles.</title>
        <authorList>
            <person name="Fallon T.R."/>
            <person name="Lower S.E."/>
            <person name="Chang C.H."/>
            <person name="Bessho-Uehara M."/>
            <person name="Martin G.J."/>
            <person name="Bewick A.J."/>
            <person name="Behringer M."/>
            <person name="Debat H.J."/>
            <person name="Wong I."/>
            <person name="Day J.C."/>
            <person name="Suvorov A."/>
            <person name="Silva C.J."/>
            <person name="Stanger-Hall K.F."/>
            <person name="Hall D.W."/>
            <person name="Schmitz R.J."/>
            <person name="Nelson D.R."/>
            <person name="Lewis S.M."/>
            <person name="Shigenobu S."/>
            <person name="Bybee S.M."/>
            <person name="Larracuente A.M."/>
            <person name="Oba Y."/>
            <person name="Weng J.K."/>
        </authorList>
    </citation>
    <scope>NUCLEOTIDE SEQUENCE [LARGE SCALE GENOMIC DNA]</scope>
    <source>
        <strain evidence="7">1611_PpyrPB1</strain>
        <tissue evidence="7">Whole body</tissue>
    </source>
</reference>
<evidence type="ECO:0000256" key="1">
    <source>
        <dbReference type="ARBA" id="ARBA00022723"/>
    </source>
</evidence>
<accession>A0A1Y1MG43</accession>
<dbReference type="InterPro" id="IPR007529">
    <property type="entry name" value="Znf_HIT"/>
</dbReference>
<keyword evidence="2 4" id="KW-0863">Zinc-finger</keyword>
<sequence length="161" mass="19241">MTISKLTLRGSTRLKENEKRRIVDETSRKRRHRKMIESLDADNYHEDPHADLVMSKKIPKFEDNLETRTRSKKKEKSPEYYQMKFRKHILQLLEEDRVEAESTGRFSYMDMASEDTNMPYRHFCAVCGFFSQYVCLTCGMRYCTIKCMDTHMDTRCLKWAG</sequence>
<dbReference type="SUPFAM" id="SSF144232">
    <property type="entry name" value="HIT/MYND zinc finger-like"/>
    <property type="match status" value="1"/>
</dbReference>
<evidence type="ECO:0000313" key="6">
    <source>
        <dbReference type="EMBL" id="JAV84769.1"/>
    </source>
</evidence>
<feature type="domain" description="HIT-type" evidence="5">
    <location>
        <begin position="124"/>
        <end position="156"/>
    </location>
</feature>
<dbReference type="InParanoid" id="A0A1Y1MG43"/>
<evidence type="ECO:0000313" key="7">
    <source>
        <dbReference type="EMBL" id="KAB0794184.1"/>
    </source>
</evidence>
<gene>
    <name evidence="7" type="ORF">PPYR_13804</name>
</gene>
<dbReference type="Proteomes" id="UP000327044">
    <property type="component" value="Unassembled WGS sequence"/>
</dbReference>
<dbReference type="InterPro" id="IPR039723">
    <property type="entry name" value="Vps71/ZNHIT1"/>
</dbReference>
<evidence type="ECO:0000256" key="4">
    <source>
        <dbReference type="PROSITE-ProRule" id="PRU00453"/>
    </source>
</evidence>
<keyword evidence="8" id="KW-1185">Reference proteome</keyword>
<reference evidence="6" key="1">
    <citation type="journal article" date="2016" name="Sci. Rep.">
        <title>Molecular characterization of firefly nuptial gifts: a multi-omics approach sheds light on postcopulatory sexual selection.</title>
        <authorList>
            <person name="Al-Wathiqui N."/>
            <person name="Fallon T.R."/>
            <person name="South A."/>
            <person name="Weng J.K."/>
            <person name="Lewis S.M."/>
        </authorList>
    </citation>
    <scope>NUCLEOTIDE SEQUENCE</scope>
</reference>
<dbReference type="Pfam" id="PF04438">
    <property type="entry name" value="zf-HIT"/>
    <property type="match status" value="1"/>
</dbReference>
<name>A0A1Y1MG43_PHOPY</name>
<keyword evidence="3" id="KW-0862">Zinc</keyword>
<dbReference type="AlphaFoldDB" id="A0A1Y1MG43"/>
<dbReference type="GO" id="GO:0008270">
    <property type="term" value="F:zinc ion binding"/>
    <property type="evidence" value="ECO:0007669"/>
    <property type="project" value="UniProtKB-UniRule"/>
</dbReference>
<dbReference type="GO" id="GO:0006338">
    <property type="term" value="P:chromatin remodeling"/>
    <property type="evidence" value="ECO:0007669"/>
    <property type="project" value="InterPro"/>
</dbReference>
<dbReference type="EMBL" id="GEZM01032205">
    <property type="protein sequence ID" value="JAV84769.1"/>
    <property type="molecule type" value="Transcribed_RNA"/>
</dbReference>